<evidence type="ECO:0000313" key="1">
    <source>
        <dbReference type="EMBL" id="URL58718.1"/>
    </source>
</evidence>
<dbReference type="RefSeq" id="WP_250339406.1">
    <property type="nucleotide sequence ID" value="NZ_CP063231.1"/>
</dbReference>
<protein>
    <submittedName>
        <fullName evidence="1">Uncharacterized protein</fullName>
    </submittedName>
</protein>
<dbReference type="EMBL" id="CP063231">
    <property type="protein sequence ID" value="URL58718.1"/>
    <property type="molecule type" value="Genomic_DNA"/>
</dbReference>
<organism evidence="1 2">
    <name type="scientific">Luteibacter flocculans</name>
    <dbReference type="NCBI Taxonomy" id="2780091"/>
    <lineage>
        <taxon>Bacteria</taxon>
        <taxon>Pseudomonadati</taxon>
        <taxon>Pseudomonadota</taxon>
        <taxon>Gammaproteobacteria</taxon>
        <taxon>Lysobacterales</taxon>
        <taxon>Rhodanobacteraceae</taxon>
        <taxon>Luteibacter</taxon>
    </lineage>
</organism>
<accession>A0ABY4T198</accession>
<keyword evidence="2" id="KW-1185">Reference proteome</keyword>
<reference evidence="1" key="1">
    <citation type="submission" date="2020-10" db="EMBL/GenBank/DDBJ databases">
        <title>Whole-genome sequence of Luteibacter sp. EIF3.</title>
        <authorList>
            <person name="Friedrich I."/>
            <person name="Hertel R."/>
            <person name="Daniel R."/>
        </authorList>
    </citation>
    <scope>NUCLEOTIDE SEQUENCE</scope>
    <source>
        <strain evidence="1">EIF3</strain>
    </source>
</reference>
<gene>
    <name evidence="1" type="ORF">IM816_00840</name>
</gene>
<dbReference type="Proteomes" id="UP001056681">
    <property type="component" value="Chromosome"/>
</dbReference>
<name>A0ABY4T198_9GAMM</name>
<evidence type="ECO:0000313" key="2">
    <source>
        <dbReference type="Proteomes" id="UP001056681"/>
    </source>
</evidence>
<proteinExistence type="predicted"/>
<sequence length="161" mass="17426">MDHKAPHHSQASATVVRFSRMEYQSIRVPQDLPDGVGTIAASDGGWMVSWEELTGFPHGKYVLNNVNTIVPGPGPDKRAAVIDLAAPASSLKFRIAAFAAGVSLMGADGKVIWKYSWDSNEKGPYLFEKSFAESFVKIRLEGALACGDIQLNVDPTPAHKE</sequence>